<dbReference type="Proteomes" id="UP000003174">
    <property type="component" value="Unassembled WGS sequence"/>
</dbReference>
<name>C0ES78_9FIRM</name>
<keyword evidence="1" id="KW-0472">Membrane</keyword>
<evidence type="ECO:0000313" key="2">
    <source>
        <dbReference type="EMBL" id="EEG37870.1"/>
    </source>
</evidence>
<organism evidence="2 3">
    <name type="scientific">Anaerobutyricum hallii DSM 3353</name>
    <dbReference type="NCBI Taxonomy" id="411469"/>
    <lineage>
        <taxon>Bacteria</taxon>
        <taxon>Bacillati</taxon>
        <taxon>Bacillota</taxon>
        <taxon>Clostridia</taxon>
        <taxon>Lachnospirales</taxon>
        <taxon>Lachnospiraceae</taxon>
        <taxon>Anaerobutyricum</taxon>
    </lineage>
</organism>
<proteinExistence type="predicted"/>
<reference evidence="2 3" key="1">
    <citation type="submission" date="2009-01" db="EMBL/GenBank/DDBJ databases">
        <authorList>
            <person name="Fulton L."/>
            <person name="Clifton S."/>
            <person name="Fulton B."/>
            <person name="Xu J."/>
            <person name="Minx P."/>
            <person name="Pepin K.H."/>
            <person name="Johnson M."/>
            <person name="Bhonagiri V."/>
            <person name="Nash W.E."/>
            <person name="Mardis E.R."/>
            <person name="Wilson R.K."/>
        </authorList>
    </citation>
    <scope>NUCLEOTIDE SEQUENCE [LARGE SCALE GENOMIC DNA]</scope>
    <source>
        <strain evidence="2 3">DSM 3353</strain>
    </source>
</reference>
<protein>
    <submittedName>
        <fullName evidence="2">Uncharacterized protein</fullName>
    </submittedName>
</protein>
<accession>C0ES78</accession>
<reference evidence="2 3" key="2">
    <citation type="submission" date="2009-02" db="EMBL/GenBank/DDBJ databases">
        <title>Draft genome sequence of Eubacterium hallii (DSM 3353).</title>
        <authorList>
            <person name="Sudarsanam P."/>
            <person name="Ley R."/>
            <person name="Guruge J."/>
            <person name="Turnbaugh P.J."/>
            <person name="Mahowald M."/>
            <person name="Liep D."/>
            <person name="Gordon J."/>
        </authorList>
    </citation>
    <scope>NUCLEOTIDE SEQUENCE [LARGE SCALE GENOMIC DNA]</scope>
    <source>
        <strain evidence="2 3">DSM 3353</strain>
    </source>
</reference>
<dbReference type="EMBL" id="ACEP01000015">
    <property type="protein sequence ID" value="EEG37870.1"/>
    <property type="molecule type" value="Genomic_DNA"/>
</dbReference>
<gene>
    <name evidence="2" type="ORF">EUBHAL_00249</name>
</gene>
<keyword evidence="1" id="KW-1133">Transmembrane helix</keyword>
<dbReference type="AlphaFoldDB" id="C0ES78"/>
<sequence>MCAMFEMFATIVAACAAAIYGLSRSVFMSGVHRNLYRAAFIGIIILVYVTYRIYHYIKFKNIKKLNVDFDDYLYYDKYTSPLYRAGYFISYLVQNILFDYTYMKRNYNFCKGLDVYDGGVSEYYIKFRNTWYRYLKLTMIRHRISLKKLQAFSCDMKNEMIIAALNTPEEKEMHHQFTKDAAAYFQEHQSFNKKVIEQFANYAEITPMFRKNVLKHYRALAYTAKKEPEMVAMVKKQEFRRERDVNDFKKMNFR</sequence>
<feature type="transmembrane region" description="Helical" evidence="1">
    <location>
        <begin position="34"/>
        <end position="54"/>
    </location>
</feature>
<evidence type="ECO:0000313" key="3">
    <source>
        <dbReference type="Proteomes" id="UP000003174"/>
    </source>
</evidence>
<keyword evidence="1" id="KW-0812">Transmembrane</keyword>
<evidence type="ECO:0000256" key="1">
    <source>
        <dbReference type="SAM" id="Phobius"/>
    </source>
</evidence>
<comment type="caution">
    <text evidence="2">The sequence shown here is derived from an EMBL/GenBank/DDBJ whole genome shotgun (WGS) entry which is preliminary data.</text>
</comment>